<protein>
    <submittedName>
        <fullName evidence="1">SAVMC3_10250 family protein</fullName>
    </submittedName>
</protein>
<dbReference type="NCBIfam" id="NF040893">
    <property type="entry name" value="SAVMC3_10250"/>
    <property type="match status" value="1"/>
</dbReference>
<reference evidence="2" key="1">
    <citation type="journal article" date="2019" name="Int. J. Syst. Evol. Microbiol.">
        <title>The Global Catalogue of Microorganisms (GCM) 10K type strain sequencing project: providing services to taxonomists for standard genome sequencing and annotation.</title>
        <authorList>
            <consortium name="The Broad Institute Genomics Platform"/>
            <consortium name="The Broad Institute Genome Sequencing Center for Infectious Disease"/>
            <person name="Wu L."/>
            <person name="Ma J."/>
        </authorList>
    </citation>
    <scope>NUCLEOTIDE SEQUENCE [LARGE SCALE GENOMIC DNA]</scope>
    <source>
        <strain evidence="2">CCM 7224</strain>
    </source>
</reference>
<proteinExistence type="predicted"/>
<organism evidence="1 2">
    <name type="scientific">Streptomyces mauvecolor</name>
    <dbReference type="NCBI Taxonomy" id="58345"/>
    <lineage>
        <taxon>Bacteria</taxon>
        <taxon>Bacillati</taxon>
        <taxon>Actinomycetota</taxon>
        <taxon>Actinomycetes</taxon>
        <taxon>Kitasatosporales</taxon>
        <taxon>Streptomycetaceae</taxon>
        <taxon>Streptomyces</taxon>
    </lineage>
</organism>
<accession>A0ABV9UGP8</accession>
<dbReference type="RefSeq" id="WP_381225474.1">
    <property type="nucleotide sequence ID" value="NZ_BAAASQ010000001.1"/>
</dbReference>
<keyword evidence="2" id="KW-1185">Reference proteome</keyword>
<gene>
    <name evidence="1" type="ORF">ACFPFX_04745</name>
</gene>
<evidence type="ECO:0000313" key="1">
    <source>
        <dbReference type="EMBL" id="MFC4955603.1"/>
    </source>
</evidence>
<comment type="caution">
    <text evidence="1">The sequence shown here is derived from an EMBL/GenBank/DDBJ whole genome shotgun (WGS) entry which is preliminary data.</text>
</comment>
<dbReference type="InterPro" id="IPR054284">
    <property type="entry name" value="DUF7019"/>
</dbReference>
<sequence length="255" mass="28597">MRELIYLSQRKLGQFQEVEKRRRWLARVNQVNAKAPMGMGEIQLSMTDQAALGRPELARVLNHINASRPRPLWYFEGQPEPGEWVRFDVPLNYCVGKQGPLDPRTRSADLMTESMLLFWEPHQLRDHSRPRLLLHGAPEHLIGALPAERDSARPLWQGSSTAIGMTEFLRSARGGNAPPTSGYLSLAMDRLHWYLDRCMPAEMASRMSGHAKITFRTTPDWSRSGATPGTSGVTPGTVIVASPLYVEYGAPPGRQ</sequence>
<name>A0ABV9UGP8_9ACTN</name>
<evidence type="ECO:0000313" key="2">
    <source>
        <dbReference type="Proteomes" id="UP001595834"/>
    </source>
</evidence>
<dbReference type="Proteomes" id="UP001595834">
    <property type="component" value="Unassembled WGS sequence"/>
</dbReference>
<dbReference type="EMBL" id="JBHSIZ010000005">
    <property type="protein sequence ID" value="MFC4955603.1"/>
    <property type="molecule type" value="Genomic_DNA"/>
</dbReference>